<dbReference type="SUPFAM" id="SSF55797">
    <property type="entry name" value="PR-1-like"/>
    <property type="match status" value="1"/>
</dbReference>
<feature type="domain" description="SCP" evidence="2">
    <location>
        <begin position="83"/>
        <end position="191"/>
    </location>
</feature>
<accession>B9M3E7</accession>
<dbReference type="Pfam" id="PF00188">
    <property type="entry name" value="CAP"/>
    <property type="match status" value="1"/>
</dbReference>
<dbReference type="STRING" id="316067.Geob_3025"/>
<reference evidence="3 4" key="1">
    <citation type="submission" date="2009-01" db="EMBL/GenBank/DDBJ databases">
        <title>Complete sequence of Geobacter sp. FRC-32.</title>
        <authorList>
            <consortium name="US DOE Joint Genome Institute"/>
            <person name="Lucas S."/>
            <person name="Copeland A."/>
            <person name="Lapidus A."/>
            <person name="Glavina del Rio T."/>
            <person name="Dalin E."/>
            <person name="Tice H."/>
            <person name="Bruce D."/>
            <person name="Goodwin L."/>
            <person name="Pitluck S."/>
            <person name="Saunders E."/>
            <person name="Brettin T."/>
            <person name="Detter J.C."/>
            <person name="Han C."/>
            <person name="Larimer F."/>
            <person name="Land M."/>
            <person name="Hauser L."/>
            <person name="Kyrpides N."/>
            <person name="Ovchinnikova G."/>
            <person name="Kostka J."/>
            <person name="Richardson P."/>
        </authorList>
    </citation>
    <scope>NUCLEOTIDE SEQUENCE [LARGE SCALE GENOMIC DNA]</scope>
    <source>
        <strain evidence="4">DSM 22248 / JCM 15807 / FRC-32</strain>
    </source>
</reference>
<dbReference type="CDD" id="cd05379">
    <property type="entry name" value="CAP_bacterial"/>
    <property type="match status" value="1"/>
</dbReference>
<dbReference type="PANTHER" id="PTHR31157:SF1">
    <property type="entry name" value="SCP DOMAIN-CONTAINING PROTEIN"/>
    <property type="match status" value="1"/>
</dbReference>
<sequence>MIAKLMSYLLIATALFAAVPAHGAPDPHAVHLELNLARTNPKGYAEYLEQFRRKFRGKAYRLEDKRTRVVTQEGVKAVDEAIRFLSRTKPLPPLKWSDGMASAASELVKEQGETGRTGHNAKSGNMTERIERQGRWLGKIGENIGYGPTEARLMVMQLIIDDGVLDRGHRKNIFDRKFNVVGVACGEHPVFRSMCAMDFAGSFAE</sequence>
<feature type="signal peptide" evidence="1">
    <location>
        <begin position="1"/>
        <end position="23"/>
    </location>
</feature>
<evidence type="ECO:0000256" key="1">
    <source>
        <dbReference type="SAM" id="SignalP"/>
    </source>
</evidence>
<keyword evidence="4" id="KW-1185">Reference proteome</keyword>
<evidence type="ECO:0000313" key="3">
    <source>
        <dbReference type="EMBL" id="ACM21368.1"/>
    </source>
</evidence>
<dbReference type="EMBL" id="CP001390">
    <property type="protein sequence ID" value="ACM21368.1"/>
    <property type="molecule type" value="Genomic_DNA"/>
</dbReference>
<organism evidence="3 4">
    <name type="scientific">Geotalea daltonii (strain DSM 22248 / JCM 15807 / FRC-32)</name>
    <name type="common">Geobacter daltonii</name>
    <dbReference type="NCBI Taxonomy" id="316067"/>
    <lineage>
        <taxon>Bacteria</taxon>
        <taxon>Pseudomonadati</taxon>
        <taxon>Thermodesulfobacteriota</taxon>
        <taxon>Desulfuromonadia</taxon>
        <taxon>Geobacterales</taxon>
        <taxon>Geobacteraceae</taxon>
        <taxon>Geotalea</taxon>
    </lineage>
</organism>
<feature type="chain" id="PRO_5002888922" evidence="1">
    <location>
        <begin position="24"/>
        <end position="205"/>
    </location>
</feature>
<dbReference type="PANTHER" id="PTHR31157">
    <property type="entry name" value="SCP DOMAIN-CONTAINING PROTEIN"/>
    <property type="match status" value="1"/>
</dbReference>
<proteinExistence type="predicted"/>
<dbReference type="InterPro" id="IPR014044">
    <property type="entry name" value="CAP_dom"/>
</dbReference>
<protein>
    <submittedName>
        <fullName evidence="3">SCP-like extracellular protein</fullName>
    </submittedName>
</protein>
<dbReference type="InterPro" id="IPR035940">
    <property type="entry name" value="CAP_sf"/>
</dbReference>
<dbReference type="KEGG" id="geo:Geob_3025"/>
<dbReference type="AlphaFoldDB" id="B9M3E7"/>
<evidence type="ECO:0000313" key="4">
    <source>
        <dbReference type="Proteomes" id="UP000007721"/>
    </source>
</evidence>
<name>B9M3E7_GEODF</name>
<gene>
    <name evidence="3" type="ordered locus">Geob_3025</name>
</gene>
<keyword evidence="1" id="KW-0732">Signal</keyword>
<dbReference type="Gene3D" id="3.40.33.10">
    <property type="entry name" value="CAP"/>
    <property type="match status" value="1"/>
</dbReference>
<dbReference type="RefSeq" id="WP_012648096.1">
    <property type="nucleotide sequence ID" value="NC_011979.1"/>
</dbReference>
<dbReference type="Proteomes" id="UP000007721">
    <property type="component" value="Chromosome"/>
</dbReference>
<evidence type="ECO:0000259" key="2">
    <source>
        <dbReference type="Pfam" id="PF00188"/>
    </source>
</evidence>
<dbReference type="HOGENOM" id="CLU_085385_0_0_7"/>
<dbReference type="eggNOG" id="COG2340">
    <property type="taxonomic scope" value="Bacteria"/>
</dbReference>